<evidence type="ECO:0000256" key="2">
    <source>
        <dbReference type="SAM" id="SignalP"/>
    </source>
</evidence>
<dbReference type="AlphaFoldDB" id="A0A5B9QPL8"/>
<dbReference type="RefSeq" id="WP_157609876.1">
    <property type="nucleotide sequence ID" value="NZ_LWSJ01000063.1"/>
</dbReference>
<name>A0A5B9QPL8_9BACT</name>
<accession>A0A5B9QPL8</accession>
<evidence type="ECO:0000313" key="3">
    <source>
        <dbReference type="EMBL" id="QEG38966.1"/>
    </source>
</evidence>
<feature type="region of interest" description="Disordered" evidence="1">
    <location>
        <begin position="76"/>
        <end position="96"/>
    </location>
</feature>
<evidence type="ECO:0000313" key="4">
    <source>
        <dbReference type="Proteomes" id="UP000325286"/>
    </source>
</evidence>
<evidence type="ECO:0000256" key="1">
    <source>
        <dbReference type="SAM" id="MobiDB-lite"/>
    </source>
</evidence>
<protein>
    <recommendedName>
        <fullName evidence="5">MucB/RseB N-terminal domain-containing protein</fullName>
    </recommendedName>
</protein>
<feature type="chain" id="PRO_5023012233" description="MucB/RseB N-terminal domain-containing protein" evidence="2">
    <location>
        <begin position="21"/>
        <end position="229"/>
    </location>
</feature>
<proteinExistence type="predicted"/>
<dbReference type="EMBL" id="CP042914">
    <property type="protein sequence ID" value="QEG38966.1"/>
    <property type="molecule type" value="Genomic_DNA"/>
</dbReference>
<reference evidence="3 4" key="1">
    <citation type="submission" date="2019-08" db="EMBL/GenBank/DDBJ databases">
        <title>Deep-cultivation of Planctomycetes and their phenomic and genomic characterization uncovers novel biology.</title>
        <authorList>
            <person name="Wiegand S."/>
            <person name="Jogler M."/>
            <person name="Boedeker C."/>
            <person name="Pinto D."/>
            <person name="Vollmers J."/>
            <person name="Rivas-Marin E."/>
            <person name="Kohn T."/>
            <person name="Peeters S.H."/>
            <person name="Heuer A."/>
            <person name="Rast P."/>
            <person name="Oberbeckmann S."/>
            <person name="Bunk B."/>
            <person name="Jeske O."/>
            <person name="Meyerdierks A."/>
            <person name="Storesund J.E."/>
            <person name="Kallscheuer N."/>
            <person name="Luecker S."/>
            <person name="Lage O.M."/>
            <person name="Pohl T."/>
            <person name="Merkel B.J."/>
            <person name="Hornburger P."/>
            <person name="Mueller R.-W."/>
            <person name="Bruemmer F."/>
            <person name="Labrenz M."/>
            <person name="Spormann A.M."/>
            <person name="Op den Camp H."/>
            <person name="Overmann J."/>
            <person name="Amann R."/>
            <person name="Jetten M.S.M."/>
            <person name="Mascher T."/>
            <person name="Medema M.H."/>
            <person name="Devos D.P."/>
            <person name="Kaster A.-K."/>
            <person name="Ovreas L."/>
            <person name="Rohde M."/>
            <person name="Galperin M.Y."/>
            <person name="Jogler C."/>
        </authorList>
    </citation>
    <scope>NUCLEOTIDE SEQUENCE [LARGE SCALE GENOMIC DNA]</scope>
    <source>
        <strain evidence="3 4">UC8</strain>
    </source>
</reference>
<keyword evidence="2" id="KW-0732">Signal</keyword>
<evidence type="ECO:0008006" key="5">
    <source>
        <dbReference type="Google" id="ProtNLM"/>
    </source>
</evidence>
<dbReference type="Proteomes" id="UP000325286">
    <property type="component" value="Chromosome"/>
</dbReference>
<sequence precursor="true">MMKYLFVLPLLLLMASVSWAIESEAGDKVETLQKSVQKWERMRERANGNYSYHVVTSSFSGFRSVTEIVVRENQVSERRYRETNRNAPRPDGAQDNTEYKWVEQADQLGTHQQGAPAKTLDQLYQQAAEILKQERPEHEKLYLRFDKQGLLQACFTVDTRIADDAPLNGVRIRDLQLRYKSPNGKLFPASWGAPPLIQTRDLRPLPGGYGQGSGTLARWIEEHLQGDKH</sequence>
<organism evidence="3 4">
    <name type="scientific">Roseimaritima ulvae</name>
    <dbReference type="NCBI Taxonomy" id="980254"/>
    <lineage>
        <taxon>Bacteria</taxon>
        <taxon>Pseudomonadati</taxon>
        <taxon>Planctomycetota</taxon>
        <taxon>Planctomycetia</taxon>
        <taxon>Pirellulales</taxon>
        <taxon>Pirellulaceae</taxon>
        <taxon>Roseimaritima</taxon>
    </lineage>
</organism>
<feature type="signal peptide" evidence="2">
    <location>
        <begin position="1"/>
        <end position="20"/>
    </location>
</feature>
<keyword evidence="4" id="KW-1185">Reference proteome</keyword>
<dbReference type="KEGG" id="rul:UC8_09270"/>
<gene>
    <name evidence="3" type="ORF">UC8_09270</name>
</gene>